<accession>A0A7K3NRM9</accession>
<keyword evidence="1" id="KW-1133">Transmembrane helix</keyword>
<keyword evidence="1" id="KW-0472">Membrane</keyword>
<evidence type="ECO:0000313" key="3">
    <source>
        <dbReference type="Proteomes" id="UP000469724"/>
    </source>
</evidence>
<keyword evidence="3" id="KW-1185">Reference proteome</keyword>
<dbReference type="Gene3D" id="1.20.5.340">
    <property type="match status" value="1"/>
</dbReference>
<protein>
    <submittedName>
        <fullName evidence="2">DUF1640 domain-containing protein</fullName>
    </submittedName>
</protein>
<dbReference type="EMBL" id="JAAGRQ010000151">
    <property type="protein sequence ID" value="NDY58848.1"/>
    <property type="molecule type" value="Genomic_DNA"/>
</dbReference>
<dbReference type="AlphaFoldDB" id="A0A7K3NRM9"/>
<gene>
    <name evidence="2" type="ORF">G3N56_19095</name>
</gene>
<dbReference type="Proteomes" id="UP000469724">
    <property type="component" value="Unassembled WGS sequence"/>
</dbReference>
<feature type="transmembrane region" description="Helical" evidence="1">
    <location>
        <begin position="68"/>
        <end position="87"/>
    </location>
</feature>
<evidence type="ECO:0000256" key="1">
    <source>
        <dbReference type="SAM" id="Phobius"/>
    </source>
</evidence>
<proteinExistence type="predicted"/>
<comment type="caution">
    <text evidence="2">The sequence shown here is derived from an EMBL/GenBank/DDBJ whole genome shotgun (WGS) entry which is preliminary data.</text>
</comment>
<organism evidence="2 3">
    <name type="scientific">Desulfolutivibrio sulfodismutans</name>
    <dbReference type="NCBI Taxonomy" id="63561"/>
    <lineage>
        <taxon>Bacteria</taxon>
        <taxon>Pseudomonadati</taxon>
        <taxon>Thermodesulfobacteriota</taxon>
        <taxon>Desulfovibrionia</taxon>
        <taxon>Desulfovibrionales</taxon>
        <taxon>Desulfovibrionaceae</taxon>
        <taxon>Desulfolutivibrio</taxon>
    </lineage>
</organism>
<name>A0A7K3NRM9_9BACT</name>
<keyword evidence="1" id="KW-0812">Transmembrane</keyword>
<sequence length="90" mass="9977">MVTTTFDTLAFAKRLMEAGFTERQAEAQVTVLREIVESELATKRDLRELELRLTAEMVKANAETKADILKWVAGMLVAQAALIAALVKLL</sequence>
<dbReference type="RefSeq" id="WP_163303912.1">
    <property type="nucleotide sequence ID" value="NZ_JAAGRQ010000151.1"/>
</dbReference>
<evidence type="ECO:0000313" key="2">
    <source>
        <dbReference type="EMBL" id="NDY58848.1"/>
    </source>
</evidence>
<reference evidence="2 3" key="1">
    <citation type="submission" date="2020-02" db="EMBL/GenBank/DDBJ databases">
        <title>Comparative genomics of sulfur disproportionating microorganisms.</title>
        <authorList>
            <person name="Ward L.M."/>
            <person name="Bertran E."/>
            <person name="Johnston D.T."/>
        </authorList>
    </citation>
    <scope>NUCLEOTIDE SEQUENCE [LARGE SCALE GENOMIC DNA]</scope>
    <source>
        <strain evidence="2 3">DSM 3696</strain>
    </source>
</reference>